<dbReference type="EC" id="3.2.2.9" evidence="2"/>
<dbReference type="PANTHER" id="PTHR46832">
    <property type="entry name" value="5'-METHYLTHIOADENOSINE/S-ADENOSYLHOMOCYSTEINE NUCLEOSIDASE"/>
    <property type="match status" value="1"/>
</dbReference>
<dbReference type="NCBIfam" id="NF004079">
    <property type="entry name" value="PRK05584.1"/>
    <property type="match status" value="1"/>
</dbReference>
<keyword evidence="4 7" id="KW-0378">Hydrolase</keyword>
<dbReference type="GO" id="GO:0009164">
    <property type="term" value="P:nucleoside catabolic process"/>
    <property type="evidence" value="ECO:0007669"/>
    <property type="project" value="InterPro"/>
</dbReference>
<evidence type="ECO:0000256" key="2">
    <source>
        <dbReference type="ARBA" id="ARBA00011974"/>
    </source>
</evidence>
<protein>
    <recommendedName>
        <fullName evidence="2">adenosylhomocysteine nucleosidase</fullName>
        <ecNumber evidence="2">3.2.2.9</ecNumber>
    </recommendedName>
</protein>
<dbReference type="InterPro" id="IPR035994">
    <property type="entry name" value="Nucleoside_phosphorylase_sf"/>
</dbReference>
<dbReference type="GO" id="GO:0008782">
    <property type="term" value="F:adenosylhomocysteine nucleosidase activity"/>
    <property type="evidence" value="ECO:0007669"/>
    <property type="project" value="UniProtKB-EC"/>
</dbReference>
<dbReference type="Gene3D" id="3.40.50.1580">
    <property type="entry name" value="Nucleoside phosphorylase domain"/>
    <property type="match status" value="1"/>
</dbReference>
<keyword evidence="3" id="KW-0028">Amino-acid biosynthesis</keyword>
<sequence length="239" mass="25220">MKTTRIAIIGAMEEETREIEQFLTHVEKIEGKAGLAFMEGEYGGLSVIAVRCGIGKVNAALCTQIVLDLYDPELVINVGVAGGIAPGLRVGDVVISDKAQQHDVDTSAFGDPKGVIPRMETSVFQADPELIQLAQKVGHRLGLSVTVGKVISGDQFIADEGLKKALFQDFGASCTEMEGAAIAHVCAVNQAPFLLIRSISDAAGEQAVISYQDFVTTAAANAAALVRGMLDEKLHGLQP</sequence>
<dbReference type="NCBIfam" id="TIGR01704">
    <property type="entry name" value="MTA_SAH-Nsdase"/>
    <property type="match status" value="1"/>
</dbReference>
<comment type="pathway">
    <text evidence="1">Amino-acid biosynthesis; L-methionine biosynthesis via salvage pathway; S-methyl-5-thio-alpha-D-ribose 1-phosphate from S-methyl-5'-thioadenosine (hydrolase route): step 1/2.</text>
</comment>
<dbReference type="Pfam" id="PF01048">
    <property type="entry name" value="PNP_UDP_1"/>
    <property type="match status" value="1"/>
</dbReference>
<gene>
    <name evidence="7" type="ORF">H8730_01550</name>
</gene>
<dbReference type="RefSeq" id="WP_177719085.1">
    <property type="nucleotide sequence ID" value="NZ_JACRSQ010000002.1"/>
</dbReference>
<keyword evidence="5" id="KW-0486">Methionine biosynthesis</keyword>
<organism evidence="7 8">
    <name type="scientific">Bianquea renquensis</name>
    <dbReference type="NCBI Taxonomy" id="2763661"/>
    <lineage>
        <taxon>Bacteria</taxon>
        <taxon>Bacillati</taxon>
        <taxon>Bacillota</taxon>
        <taxon>Clostridia</taxon>
        <taxon>Eubacteriales</taxon>
        <taxon>Bianqueaceae</taxon>
        <taxon>Bianquea</taxon>
    </lineage>
</organism>
<evidence type="ECO:0000256" key="1">
    <source>
        <dbReference type="ARBA" id="ARBA00004945"/>
    </source>
</evidence>
<proteinExistence type="predicted"/>
<evidence type="ECO:0000256" key="5">
    <source>
        <dbReference type="ARBA" id="ARBA00023167"/>
    </source>
</evidence>
<feature type="domain" description="Nucleoside phosphorylase" evidence="6">
    <location>
        <begin position="5"/>
        <end position="230"/>
    </location>
</feature>
<dbReference type="GO" id="GO:0005829">
    <property type="term" value="C:cytosol"/>
    <property type="evidence" value="ECO:0007669"/>
    <property type="project" value="TreeGrafter"/>
</dbReference>
<dbReference type="Proteomes" id="UP000657006">
    <property type="component" value="Unassembled WGS sequence"/>
</dbReference>
<evidence type="ECO:0000313" key="7">
    <source>
        <dbReference type="EMBL" id="MBC8542237.1"/>
    </source>
</evidence>
<evidence type="ECO:0000259" key="6">
    <source>
        <dbReference type="Pfam" id="PF01048"/>
    </source>
</evidence>
<evidence type="ECO:0000256" key="3">
    <source>
        <dbReference type="ARBA" id="ARBA00022605"/>
    </source>
</evidence>
<dbReference type="CDD" id="cd09008">
    <property type="entry name" value="MTAN"/>
    <property type="match status" value="1"/>
</dbReference>
<name>A0A926HW21_9FIRM</name>
<dbReference type="InterPro" id="IPR010049">
    <property type="entry name" value="MTA_SAH_Nsdase"/>
</dbReference>
<dbReference type="EMBL" id="JACRSQ010000002">
    <property type="protein sequence ID" value="MBC8542237.1"/>
    <property type="molecule type" value="Genomic_DNA"/>
</dbReference>
<keyword evidence="7" id="KW-0326">Glycosidase</keyword>
<keyword evidence="8" id="KW-1185">Reference proteome</keyword>
<accession>A0A926HW21</accession>
<reference evidence="7" key="1">
    <citation type="submission" date="2020-08" db="EMBL/GenBank/DDBJ databases">
        <title>Genome public.</title>
        <authorList>
            <person name="Liu C."/>
            <person name="Sun Q."/>
        </authorList>
    </citation>
    <scope>NUCLEOTIDE SEQUENCE</scope>
    <source>
        <strain evidence="7">NSJ-32</strain>
    </source>
</reference>
<dbReference type="PANTHER" id="PTHR46832:SF1">
    <property type="entry name" value="5'-METHYLTHIOADENOSINE_S-ADENOSYLHOMOCYSTEINE NUCLEOSIDASE"/>
    <property type="match status" value="1"/>
</dbReference>
<comment type="caution">
    <text evidence="7">The sequence shown here is derived from an EMBL/GenBank/DDBJ whole genome shotgun (WGS) entry which is preliminary data.</text>
</comment>
<dbReference type="SUPFAM" id="SSF53167">
    <property type="entry name" value="Purine and uridine phosphorylases"/>
    <property type="match status" value="1"/>
</dbReference>
<dbReference type="InterPro" id="IPR000845">
    <property type="entry name" value="Nucleoside_phosphorylase_d"/>
</dbReference>
<dbReference type="GO" id="GO:0019509">
    <property type="term" value="P:L-methionine salvage from methylthioadenosine"/>
    <property type="evidence" value="ECO:0007669"/>
    <property type="project" value="InterPro"/>
</dbReference>
<evidence type="ECO:0000313" key="8">
    <source>
        <dbReference type="Proteomes" id="UP000657006"/>
    </source>
</evidence>
<dbReference type="GO" id="GO:0008930">
    <property type="term" value="F:methylthioadenosine nucleosidase activity"/>
    <property type="evidence" value="ECO:0007669"/>
    <property type="project" value="InterPro"/>
</dbReference>
<dbReference type="AlphaFoldDB" id="A0A926HW21"/>
<evidence type="ECO:0000256" key="4">
    <source>
        <dbReference type="ARBA" id="ARBA00022801"/>
    </source>
</evidence>
<dbReference type="GO" id="GO:0019284">
    <property type="term" value="P:L-methionine salvage from S-adenosylmethionine"/>
    <property type="evidence" value="ECO:0007669"/>
    <property type="project" value="TreeGrafter"/>
</dbReference>